<dbReference type="Gene3D" id="3.30.830.10">
    <property type="entry name" value="Metalloenzyme, LuxS/M16 peptidase-like"/>
    <property type="match status" value="1"/>
</dbReference>
<gene>
    <name evidence="2" type="ORF">TTAC_LOCUS3679</name>
</gene>
<dbReference type="GO" id="GO:0004222">
    <property type="term" value="F:metalloendopeptidase activity"/>
    <property type="evidence" value="ECO:0007669"/>
    <property type="project" value="TreeGrafter"/>
</dbReference>
<dbReference type="EMBL" id="UYWX01002857">
    <property type="protein sequence ID" value="VDM23141.1"/>
    <property type="molecule type" value="Genomic_DNA"/>
</dbReference>
<proteinExistence type="predicted"/>
<dbReference type="PANTHER" id="PTHR43016:SF13">
    <property type="entry name" value="PRESEQUENCE PROTEASE, MITOCHONDRIAL"/>
    <property type="match status" value="1"/>
</dbReference>
<evidence type="ECO:0000313" key="2">
    <source>
        <dbReference type="EMBL" id="VDM23141.1"/>
    </source>
</evidence>
<protein>
    <submittedName>
        <fullName evidence="4">Peptidase_M16_C domain-containing protein</fullName>
    </submittedName>
</protein>
<evidence type="ECO:0000259" key="1">
    <source>
        <dbReference type="Pfam" id="PF05193"/>
    </source>
</evidence>
<dbReference type="PANTHER" id="PTHR43016">
    <property type="entry name" value="PRESEQUENCE PROTEASE"/>
    <property type="match status" value="1"/>
</dbReference>
<dbReference type="Pfam" id="PF05193">
    <property type="entry name" value="Peptidase_M16_C"/>
    <property type="match status" value="1"/>
</dbReference>
<dbReference type="OrthoDB" id="6267870at2759"/>
<accession>A0A0R3WSF0</accession>
<feature type="domain" description="Peptidase M16 C-terminal" evidence="1">
    <location>
        <begin position="76"/>
        <end position="130"/>
    </location>
</feature>
<name>A0A0R3WSF0_HYDTA</name>
<dbReference type="AlphaFoldDB" id="A0A0R3WSF0"/>
<dbReference type="SUPFAM" id="SSF63411">
    <property type="entry name" value="LuxS/MPP-like metallohydrolase"/>
    <property type="match status" value="1"/>
</dbReference>
<dbReference type="GO" id="GO:0016485">
    <property type="term" value="P:protein processing"/>
    <property type="evidence" value="ECO:0007669"/>
    <property type="project" value="TreeGrafter"/>
</dbReference>
<sequence>MELTLKLLLSYRQEGWRLESEKLDDSSRLLITGVVYNEMKGVFSNSLNLLAQTVENNLLPVSYGHVSGGHPDAIPSLSLESLKKFHSTFYHPSNATFYTYGNIELEGCLEALDTECLSKFTAHPTSPQVPLEPRWKEP</sequence>
<dbReference type="STRING" id="6205.A0A0R3WSF0"/>
<keyword evidence="3" id="KW-1185">Reference proteome</keyword>
<reference evidence="4" key="1">
    <citation type="submission" date="2017-02" db="UniProtKB">
        <authorList>
            <consortium name="WormBaseParasite"/>
        </authorList>
    </citation>
    <scope>IDENTIFICATION</scope>
</reference>
<evidence type="ECO:0000313" key="3">
    <source>
        <dbReference type="Proteomes" id="UP000274429"/>
    </source>
</evidence>
<dbReference type="WBParaSite" id="TTAC_0000369001-mRNA-1">
    <property type="protein sequence ID" value="TTAC_0000369001-mRNA-1"/>
    <property type="gene ID" value="TTAC_0000369001"/>
</dbReference>
<evidence type="ECO:0000313" key="4">
    <source>
        <dbReference type="WBParaSite" id="TTAC_0000369001-mRNA-1"/>
    </source>
</evidence>
<organism evidence="4">
    <name type="scientific">Hydatigena taeniaeformis</name>
    <name type="common">Feline tapeworm</name>
    <name type="synonym">Taenia taeniaeformis</name>
    <dbReference type="NCBI Taxonomy" id="6205"/>
    <lineage>
        <taxon>Eukaryota</taxon>
        <taxon>Metazoa</taxon>
        <taxon>Spiralia</taxon>
        <taxon>Lophotrochozoa</taxon>
        <taxon>Platyhelminthes</taxon>
        <taxon>Cestoda</taxon>
        <taxon>Eucestoda</taxon>
        <taxon>Cyclophyllidea</taxon>
        <taxon>Taeniidae</taxon>
        <taxon>Hydatigera</taxon>
    </lineage>
</organism>
<dbReference type="InterPro" id="IPR011249">
    <property type="entry name" value="Metalloenz_LuxS/M16"/>
</dbReference>
<dbReference type="GO" id="GO:0046872">
    <property type="term" value="F:metal ion binding"/>
    <property type="evidence" value="ECO:0007669"/>
    <property type="project" value="InterPro"/>
</dbReference>
<dbReference type="InterPro" id="IPR007863">
    <property type="entry name" value="Peptidase_M16_C"/>
</dbReference>
<reference evidence="2 3" key="2">
    <citation type="submission" date="2018-11" db="EMBL/GenBank/DDBJ databases">
        <authorList>
            <consortium name="Pathogen Informatics"/>
        </authorList>
    </citation>
    <scope>NUCLEOTIDE SEQUENCE [LARGE SCALE GENOMIC DNA]</scope>
</reference>
<dbReference type="Proteomes" id="UP000274429">
    <property type="component" value="Unassembled WGS sequence"/>
</dbReference>